<protein>
    <submittedName>
        <fullName evidence="1">Uncharacterized protein</fullName>
    </submittedName>
</protein>
<evidence type="ECO:0000313" key="2">
    <source>
        <dbReference type="Proteomes" id="UP000321659"/>
    </source>
</evidence>
<reference evidence="1 2" key="1">
    <citation type="submission" date="2019-04" db="EMBL/GenBank/DDBJ databases">
        <title>In vitro growth and metabolic characteristics of meat-borne Lactobacillus algidus strains.</title>
        <authorList>
            <person name="Sade E."/>
            <person name="Per J."/>
            <person name="Tytti H."/>
            <person name="Johanna B.K."/>
        </authorList>
    </citation>
    <scope>NUCLEOTIDE SEQUENCE [LARGE SCALE GENOMIC DNA]</scope>
    <source>
        <strain evidence="1 2">LTS37-1</strain>
    </source>
</reference>
<dbReference type="EMBL" id="SRRQ01000007">
    <property type="protein sequence ID" value="TWW10832.1"/>
    <property type="molecule type" value="Genomic_DNA"/>
</dbReference>
<dbReference type="Proteomes" id="UP000321659">
    <property type="component" value="Unassembled WGS sequence"/>
</dbReference>
<dbReference type="SUPFAM" id="SSF54171">
    <property type="entry name" value="DNA-binding domain"/>
    <property type="match status" value="1"/>
</dbReference>
<comment type="caution">
    <text evidence="1">The sequence shown here is derived from an EMBL/GenBank/DDBJ whole genome shotgun (WGS) entry which is preliminary data.</text>
</comment>
<sequence length="152" mass="16651">MPKLNDLTGKVFGELTVIKRAENIGDHSGWFCQCSCGNTTTVGSNKLTGGYTISCGHLKRDVNHTGLRKGYQDKKQNGIAVFLLDSNRKIRTDNATGFTGVKRVTYRDGSIHYAAEINVKGKRTRIGTFSSIEEAAAARKKVADELLNNLDN</sequence>
<dbReference type="RefSeq" id="WP_146302756.1">
    <property type="nucleotide sequence ID" value="NZ_JANXKU010000004.1"/>
</dbReference>
<name>A0A5C6MA01_9LACO</name>
<proteinExistence type="predicted"/>
<accession>A0A5C6MA01</accession>
<evidence type="ECO:0000313" key="1">
    <source>
        <dbReference type="EMBL" id="TWW10832.1"/>
    </source>
</evidence>
<dbReference type="InterPro" id="IPR016177">
    <property type="entry name" value="DNA-bd_dom_sf"/>
</dbReference>
<dbReference type="GO" id="GO:0003677">
    <property type="term" value="F:DNA binding"/>
    <property type="evidence" value="ECO:0007669"/>
    <property type="project" value="InterPro"/>
</dbReference>
<gene>
    <name evidence="1" type="ORF">LABALGLTS371_10050</name>
</gene>
<organism evidence="1 2">
    <name type="scientific">Dellaglioa algida</name>
    <dbReference type="NCBI Taxonomy" id="105612"/>
    <lineage>
        <taxon>Bacteria</taxon>
        <taxon>Bacillati</taxon>
        <taxon>Bacillota</taxon>
        <taxon>Bacilli</taxon>
        <taxon>Lactobacillales</taxon>
        <taxon>Lactobacillaceae</taxon>
        <taxon>Dellaglioa</taxon>
    </lineage>
</organism>
<dbReference type="AlphaFoldDB" id="A0A5C6MA01"/>